<feature type="transmembrane region" description="Helical" evidence="3">
    <location>
        <begin position="23"/>
        <end position="45"/>
    </location>
</feature>
<dbReference type="SMART" id="SM00257">
    <property type="entry name" value="LysM"/>
    <property type="match status" value="1"/>
</dbReference>
<protein>
    <submittedName>
        <fullName evidence="5">Peptidase M23/LysM domain protein</fullName>
    </submittedName>
</protein>
<dbReference type="InterPro" id="IPR050570">
    <property type="entry name" value="Cell_wall_metabolism_enzyme"/>
</dbReference>
<evidence type="ECO:0000259" key="4">
    <source>
        <dbReference type="PROSITE" id="PS51782"/>
    </source>
</evidence>
<dbReference type="EMBL" id="AAQH01000010">
    <property type="protein sequence ID" value="EAT12049.1"/>
    <property type="molecule type" value="Genomic_DNA"/>
</dbReference>
<feature type="region of interest" description="Disordered" evidence="2">
    <location>
        <begin position="102"/>
        <end position="148"/>
    </location>
</feature>
<dbReference type="Pfam" id="PF01551">
    <property type="entry name" value="Peptidase_M23"/>
    <property type="match status" value="1"/>
</dbReference>
<dbReference type="InterPro" id="IPR016047">
    <property type="entry name" value="M23ase_b-sheet_dom"/>
</dbReference>
<sequence length="271" mass="30134">MYAAITAFTERQKNRHSLVNKNYFYLTIIIGLILLTAGCTGFVSVHEKFSGNMSSTDVYEVRKGDTLFSVAWRYGWDHKALARANGIRHPYTIYPGQKLNVSHDRPVAKSSKPANSKTLTKRKPSIKTNVPSAYKTRQKTTKPEISSAMGDWHWPADGDVIAKYSTKKPVNKGIDIAGRLGESVYSAAAGTVVYAGSGLLGYGNLVIIKHNQEFLSAYAHNKKLLVKENQQVKARQPIAEIGSSGTDQVKLHFEIRRRGKPVDPLKYLPKK</sequence>
<dbReference type="InterPro" id="IPR011055">
    <property type="entry name" value="Dup_hybrid_motif"/>
</dbReference>
<gene>
    <name evidence="5" type="ORF">RED65_03385</name>
</gene>
<dbReference type="Gene3D" id="3.10.350.10">
    <property type="entry name" value="LysM domain"/>
    <property type="match status" value="1"/>
</dbReference>
<comment type="similarity">
    <text evidence="1">Belongs to the E.coli NlpD/Haemophilus LppB family.</text>
</comment>
<evidence type="ECO:0000313" key="5">
    <source>
        <dbReference type="EMBL" id="EAT12049.1"/>
    </source>
</evidence>
<dbReference type="InterPro" id="IPR018392">
    <property type="entry name" value="LysM"/>
</dbReference>
<dbReference type="STRING" id="207949.RED65_03385"/>
<reference evidence="5 6" key="1">
    <citation type="submission" date="2006-03" db="EMBL/GenBank/DDBJ databases">
        <authorList>
            <person name="Pinhassi J."/>
            <person name="Pedros-Alio C."/>
            <person name="Ferriera S."/>
            <person name="Johnson J."/>
            <person name="Kravitz S."/>
            <person name="Halpern A."/>
            <person name="Remington K."/>
            <person name="Beeson K."/>
            <person name="Tran B."/>
            <person name="Rogers Y.-H."/>
            <person name="Friedman R."/>
            <person name="Venter J.C."/>
        </authorList>
    </citation>
    <scope>NUCLEOTIDE SEQUENCE [LARGE SCALE GENOMIC DNA]</scope>
    <source>
        <strain evidence="5 6">RED65</strain>
    </source>
</reference>
<dbReference type="HOGENOM" id="CLU_029425_0_4_6"/>
<dbReference type="SUPFAM" id="SSF51261">
    <property type="entry name" value="Duplicated hybrid motif"/>
    <property type="match status" value="1"/>
</dbReference>
<dbReference type="Pfam" id="PF01476">
    <property type="entry name" value="LysM"/>
    <property type="match status" value="1"/>
</dbReference>
<name>Q1N1K1_9GAMM</name>
<evidence type="ECO:0000256" key="2">
    <source>
        <dbReference type="SAM" id="MobiDB-lite"/>
    </source>
</evidence>
<dbReference type="PANTHER" id="PTHR21666">
    <property type="entry name" value="PEPTIDASE-RELATED"/>
    <property type="match status" value="1"/>
</dbReference>
<dbReference type="AlphaFoldDB" id="Q1N1K1"/>
<dbReference type="RefSeq" id="WP_007019009.1">
    <property type="nucleotide sequence ID" value="NZ_CH724120.1"/>
</dbReference>
<dbReference type="GO" id="GO:0032153">
    <property type="term" value="C:cell division site"/>
    <property type="evidence" value="ECO:0007669"/>
    <property type="project" value="TreeGrafter"/>
</dbReference>
<proteinExistence type="inferred from homology"/>
<evidence type="ECO:0000313" key="6">
    <source>
        <dbReference type="Proteomes" id="UP000004263"/>
    </source>
</evidence>
<dbReference type="PROSITE" id="PS51782">
    <property type="entry name" value="LYSM"/>
    <property type="match status" value="1"/>
</dbReference>
<dbReference type="Proteomes" id="UP000004263">
    <property type="component" value="Unassembled WGS sequence"/>
</dbReference>
<keyword evidence="6" id="KW-1185">Reference proteome</keyword>
<dbReference type="PANTHER" id="PTHR21666:SF263">
    <property type="entry name" value="MUREIN HYDROLASE ACTIVATOR NLPD"/>
    <property type="match status" value="1"/>
</dbReference>
<keyword evidence="3" id="KW-1133">Transmembrane helix</keyword>
<accession>Q1N1K1</accession>
<keyword evidence="3" id="KW-0472">Membrane</keyword>
<dbReference type="GO" id="GO:0004222">
    <property type="term" value="F:metalloendopeptidase activity"/>
    <property type="evidence" value="ECO:0007669"/>
    <property type="project" value="TreeGrafter"/>
</dbReference>
<feature type="domain" description="LysM" evidence="4">
    <location>
        <begin position="57"/>
        <end position="101"/>
    </location>
</feature>
<evidence type="ECO:0000256" key="3">
    <source>
        <dbReference type="SAM" id="Phobius"/>
    </source>
</evidence>
<dbReference type="OrthoDB" id="9795421at2"/>
<dbReference type="GO" id="GO:0009279">
    <property type="term" value="C:cell outer membrane"/>
    <property type="evidence" value="ECO:0007669"/>
    <property type="project" value="TreeGrafter"/>
</dbReference>
<dbReference type="CDD" id="cd12797">
    <property type="entry name" value="M23_peptidase"/>
    <property type="match status" value="1"/>
</dbReference>
<organism evidence="5 6">
    <name type="scientific">Bermanella marisrubri</name>
    <dbReference type="NCBI Taxonomy" id="207949"/>
    <lineage>
        <taxon>Bacteria</taxon>
        <taxon>Pseudomonadati</taxon>
        <taxon>Pseudomonadota</taxon>
        <taxon>Gammaproteobacteria</taxon>
        <taxon>Oceanospirillales</taxon>
        <taxon>Oceanospirillaceae</taxon>
        <taxon>Bermanella</taxon>
    </lineage>
</organism>
<keyword evidence="3" id="KW-0812">Transmembrane</keyword>
<comment type="caution">
    <text evidence="5">The sequence shown here is derived from an EMBL/GenBank/DDBJ whole genome shotgun (WGS) entry which is preliminary data.</text>
</comment>
<dbReference type="InterPro" id="IPR036779">
    <property type="entry name" value="LysM_dom_sf"/>
</dbReference>
<dbReference type="CDD" id="cd00118">
    <property type="entry name" value="LysM"/>
    <property type="match status" value="1"/>
</dbReference>
<evidence type="ECO:0000256" key="1">
    <source>
        <dbReference type="ARBA" id="ARBA00038420"/>
    </source>
</evidence>
<dbReference type="Gene3D" id="2.70.70.10">
    <property type="entry name" value="Glucose Permease (Domain IIA)"/>
    <property type="match status" value="1"/>
</dbReference>